<dbReference type="PANTHER" id="PTHR46148">
    <property type="entry name" value="CHROMO DOMAIN-CONTAINING PROTEIN"/>
    <property type="match status" value="1"/>
</dbReference>
<dbReference type="Proteomes" id="UP001318860">
    <property type="component" value="Unassembled WGS sequence"/>
</dbReference>
<dbReference type="EMBL" id="JABTTQ020002479">
    <property type="protein sequence ID" value="KAK6123724.1"/>
    <property type="molecule type" value="Genomic_DNA"/>
</dbReference>
<evidence type="ECO:0000313" key="3">
    <source>
        <dbReference type="Proteomes" id="UP001318860"/>
    </source>
</evidence>
<feature type="domain" description="Tf2-1-like SH3-like" evidence="1">
    <location>
        <begin position="69"/>
        <end position="134"/>
    </location>
</feature>
<organism evidence="2 3">
    <name type="scientific">Rehmannia glutinosa</name>
    <name type="common">Chinese foxglove</name>
    <dbReference type="NCBI Taxonomy" id="99300"/>
    <lineage>
        <taxon>Eukaryota</taxon>
        <taxon>Viridiplantae</taxon>
        <taxon>Streptophyta</taxon>
        <taxon>Embryophyta</taxon>
        <taxon>Tracheophyta</taxon>
        <taxon>Spermatophyta</taxon>
        <taxon>Magnoliopsida</taxon>
        <taxon>eudicotyledons</taxon>
        <taxon>Gunneridae</taxon>
        <taxon>Pentapetalae</taxon>
        <taxon>asterids</taxon>
        <taxon>lamiids</taxon>
        <taxon>Lamiales</taxon>
        <taxon>Orobanchaceae</taxon>
        <taxon>Rehmannieae</taxon>
        <taxon>Rehmannia</taxon>
    </lineage>
</organism>
<comment type="caution">
    <text evidence="2">The sequence shown here is derived from an EMBL/GenBank/DDBJ whole genome shotgun (WGS) entry which is preliminary data.</text>
</comment>
<sequence length="208" mass="24565">MAPYEALYGRRCHSPIHWHEAGEKKNFGTEIVEQTVKVIEKIKERIKVAQIDKNLMRDKRRKDLQFKVGDKVFLKISPTKSISRFGKRGKLRPRYIGPFEILARVGDLAYRLALPPQFTSVHNVFHVSMLRKYVHDPSHIINYSGLEINRDLSYEEVPIAVLDRKTHKLRNKDINLVKVQWSRHGQKETTWEREDEMMAKYPEFLKRG</sequence>
<accession>A0ABR0UM52</accession>
<evidence type="ECO:0000259" key="1">
    <source>
        <dbReference type="Pfam" id="PF24626"/>
    </source>
</evidence>
<keyword evidence="3" id="KW-1185">Reference proteome</keyword>
<dbReference type="InterPro" id="IPR016197">
    <property type="entry name" value="Chromo-like_dom_sf"/>
</dbReference>
<protein>
    <recommendedName>
        <fullName evidence="1">Tf2-1-like SH3-like domain-containing protein</fullName>
    </recommendedName>
</protein>
<name>A0ABR0UM52_REHGL</name>
<dbReference type="PANTHER" id="PTHR46148:SF57">
    <property type="entry name" value="OS12G0499874 PROTEIN"/>
    <property type="match status" value="1"/>
</dbReference>
<dbReference type="SUPFAM" id="SSF54160">
    <property type="entry name" value="Chromo domain-like"/>
    <property type="match status" value="1"/>
</dbReference>
<gene>
    <name evidence="2" type="ORF">DH2020_042538</name>
</gene>
<dbReference type="Pfam" id="PF24626">
    <property type="entry name" value="SH3_Tf2-1"/>
    <property type="match status" value="1"/>
</dbReference>
<dbReference type="InterPro" id="IPR056924">
    <property type="entry name" value="SH3_Tf2-1"/>
</dbReference>
<evidence type="ECO:0000313" key="2">
    <source>
        <dbReference type="EMBL" id="KAK6123724.1"/>
    </source>
</evidence>
<proteinExistence type="predicted"/>
<reference evidence="2 3" key="1">
    <citation type="journal article" date="2021" name="Comput. Struct. Biotechnol. J.">
        <title>De novo genome assembly of the potent medicinal plant Rehmannia glutinosa using nanopore technology.</title>
        <authorList>
            <person name="Ma L."/>
            <person name="Dong C."/>
            <person name="Song C."/>
            <person name="Wang X."/>
            <person name="Zheng X."/>
            <person name="Niu Y."/>
            <person name="Chen S."/>
            <person name="Feng W."/>
        </authorList>
    </citation>
    <scope>NUCLEOTIDE SEQUENCE [LARGE SCALE GENOMIC DNA]</scope>
    <source>
        <strain evidence="2">DH-2019</strain>
    </source>
</reference>